<gene>
    <name evidence="1" type="ORF">HER12_01860</name>
</gene>
<evidence type="ECO:0000313" key="2">
    <source>
        <dbReference type="Proteomes" id="UP000584587"/>
    </source>
</evidence>
<dbReference type="EMBL" id="JAAVVK010000001">
    <property type="protein sequence ID" value="NKE38497.1"/>
    <property type="molecule type" value="Genomic_DNA"/>
</dbReference>
<reference evidence="1 2" key="1">
    <citation type="submission" date="2020-04" db="EMBL/GenBank/DDBJ databases">
        <title>Complete genome sequence of Spiroplasma platyhelix ATCC 51748, an insect isolate.</title>
        <authorList>
            <person name="Green E.A."/>
            <person name="Klassen J.L."/>
        </authorList>
    </citation>
    <scope>NUCLEOTIDE SEQUENCE [LARGE SCALE GENOMIC DNA]</scope>
    <source>
        <strain evidence="1 2">PALS-1</strain>
    </source>
</reference>
<name>A0A846U4V9_9MOLU</name>
<protein>
    <submittedName>
        <fullName evidence="1">Uncharacterized protein</fullName>
    </submittedName>
</protein>
<accession>A0A846U4V9</accession>
<proteinExistence type="predicted"/>
<comment type="caution">
    <text evidence="1">The sequence shown here is derived from an EMBL/GenBank/DDBJ whole genome shotgun (WGS) entry which is preliminary data.</text>
</comment>
<keyword evidence="2" id="KW-1185">Reference proteome</keyword>
<dbReference type="RefSeq" id="WP_168104968.1">
    <property type="nucleotide sequence ID" value="NZ_JAAVVK010000001.1"/>
</dbReference>
<dbReference type="Proteomes" id="UP000584587">
    <property type="component" value="Unassembled WGS sequence"/>
</dbReference>
<dbReference type="AlphaFoldDB" id="A0A846U4V9"/>
<evidence type="ECO:0000313" key="1">
    <source>
        <dbReference type="EMBL" id="NKE38497.1"/>
    </source>
</evidence>
<organism evidence="1 2">
    <name type="scientific">Spiroplasma platyhelix PALS-1</name>
    <dbReference type="NCBI Taxonomy" id="1276218"/>
    <lineage>
        <taxon>Bacteria</taxon>
        <taxon>Bacillati</taxon>
        <taxon>Mycoplasmatota</taxon>
        <taxon>Mollicutes</taxon>
        <taxon>Entomoplasmatales</taxon>
        <taxon>Spiroplasmataceae</taxon>
        <taxon>Spiroplasma</taxon>
    </lineage>
</organism>
<sequence length="1013" mass="111240">MKEKIEPYVVYATIDDLNNEARTRANNDGLINNSLNLLSNDYQSFKSTTNATLNNKQNKNDNTLITTNKTVVGAINELKSVNDTQTTNINQNTGDINNIKSDYIKASDLGNELDTKQDKTDDGLNTTDKTVVGAINEIKSVNDTQTTNINQNTADITEIKTDYVKGSDLGNQLDIKQNKTDDGLNTTDKTVVGAINEIKSVNDTQTTNINQNTTNISQNTNDINQIKTDYVKSSDLGNELDTKQDKTDNELNTTNKTVVGAINEIKSVNDTQTTNINQNTTNISQNTNDINQIKTDYVKGSDLGNQLDIKQNKTDDGLNTTIKTVVGAINEIKSVNDTQTTNINQNTADITEIKTDYVKSSDLGNELDTKQDKTDDGLNTTDKTVVGAINEIKSVNDTQTTNINQNTTNISQNTNDINQIKTDYVKSSDLGNELDTKQDKTDNELNTTNKTVVGAINEIKSVNDTQTTNINQNTTNISQNTNDINQIKTDYVKGSDLGNQLDIKQNKTDDGLNTTIKTVVGAINEIKSVNDTQTTNINQNTADITEIKTDYVKSSDLGNELDTKQDKTDDGLNTTDKTVVGAINEIKSVNDTQTTNINQNTTNISQNTNDINQIKTDYVKSSDLGNELDTKQDKTDNELNTTNKTVVGAINEIKSVNDTQTTNINQNTTNITQNTNDINQIKTDYVKSSDLGNELDTKQDKTDNELNTTNKTVVGAINEIKSVNDTQTTNINQNTTNISQNTNDINQIKTDYVKGSDLGNELDTKQDKNDTSLATSNKTVVGAINELNTIKVSDIDFESFQESVLQYQNITNNALNNKQDKYDVDLTTSDITVVGAINELKIISDNQTTSINTNTNDINNIQTNYMKTSTANSALALKQNITDNALNTTNKTIVGAINEIKTSAQIWTAVGTSVNARTWNYNLTTNKKYRIAYNWSASDTTSKIYKEFTWTGTNISLETYSDTFPSIYIQLLNLTLLGSANVVELIATSTGIQISTKIGSSTIGRIIALEQAS</sequence>